<sequence length="74" mass="7915">MTSRALPANQQANSGGDDGIEANTPACRRSAANETSLAGKALYYVDYEDTKLGQSQPPVVTYTCGPLFCRLVYP</sequence>
<organism evidence="2 3">
    <name type="scientific">Elysia marginata</name>
    <dbReference type="NCBI Taxonomy" id="1093978"/>
    <lineage>
        <taxon>Eukaryota</taxon>
        <taxon>Metazoa</taxon>
        <taxon>Spiralia</taxon>
        <taxon>Lophotrochozoa</taxon>
        <taxon>Mollusca</taxon>
        <taxon>Gastropoda</taxon>
        <taxon>Heterobranchia</taxon>
        <taxon>Euthyneura</taxon>
        <taxon>Panpulmonata</taxon>
        <taxon>Sacoglossa</taxon>
        <taxon>Placobranchoidea</taxon>
        <taxon>Plakobranchidae</taxon>
        <taxon>Elysia</taxon>
    </lineage>
</organism>
<protein>
    <submittedName>
        <fullName evidence="2">Uncharacterized protein</fullName>
    </submittedName>
</protein>
<feature type="region of interest" description="Disordered" evidence="1">
    <location>
        <begin position="1"/>
        <end position="25"/>
    </location>
</feature>
<gene>
    <name evidence="2" type="ORF">ElyMa_003415800</name>
</gene>
<dbReference type="Proteomes" id="UP000762676">
    <property type="component" value="Unassembled WGS sequence"/>
</dbReference>
<name>A0AAV4JR43_9GAST</name>
<accession>A0AAV4JR43</accession>
<dbReference type="AlphaFoldDB" id="A0AAV4JR43"/>
<proteinExistence type="predicted"/>
<evidence type="ECO:0000313" key="2">
    <source>
        <dbReference type="EMBL" id="GFS24448.1"/>
    </source>
</evidence>
<keyword evidence="3" id="KW-1185">Reference proteome</keyword>
<evidence type="ECO:0000256" key="1">
    <source>
        <dbReference type="SAM" id="MobiDB-lite"/>
    </source>
</evidence>
<dbReference type="EMBL" id="BMAT01007030">
    <property type="protein sequence ID" value="GFS24448.1"/>
    <property type="molecule type" value="Genomic_DNA"/>
</dbReference>
<evidence type="ECO:0000313" key="3">
    <source>
        <dbReference type="Proteomes" id="UP000762676"/>
    </source>
</evidence>
<comment type="caution">
    <text evidence="2">The sequence shown here is derived from an EMBL/GenBank/DDBJ whole genome shotgun (WGS) entry which is preliminary data.</text>
</comment>
<feature type="compositionally biased region" description="Polar residues" evidence="1">
    <location>
        <begin position="1"/>
        <end position="14"/>
    </location>
</feature>
<reference evidence="2 3" key="1">
    <citation type="journal article" date="2021" name="Elife">
        <title>Chloroplast acquisition without the gene transfer in kleptoplastic sea slugs, Plakobranchus ocellatus.</title>
        <authorList>
            <person name="Maeda T."/>
            <person name="Takahashi S."/>
            <person name="Yoshida T."/>
            <person name="Shimamura S."/>
            <person name="Takaki Y."/>
            <person name="Nagai Y."/>
            <person name="Toyoda A."/>
            <person name="Suzuki Y."/>
            <person name="Arimoto A."/>
            <person name="Ishii H."/>
            <person name="Satoh N."/>
            <person name="Nishiyama T."/>
            <person name="Hasebe M."/>
            <person name="Maruyama T."/>
            <person name="Minagawa J."/>
            <person name="Obokata J."/>
            <person name="Shigenobu S."/>
        </authorList>
    </citation>
    <scope>NUCLEOTIDE SEQUENCE [LARGE SCALE GENOMIC DNA]</scope>
</reference>